<protein>
    <submittedName>
        <fullName evidence="3">Uncharacterized protein</fullName>
    </submittedName>
</protein>
<evidence type="ECO:0000313" key="3">
    <source>
        <dbReference type="EMBL" id="KAJ7759434.1"/>
    </source>
</evidence>
<keyword evidence="4" id="KW-1185">Reference proteome</keyword>
<dbReference type="AlphaFoldDB" id="A0AAD7JC19"/>
<accession>A0AAD7JC19</accession>
<comment type="caution">
    <text evidence="3">The sequence shown here is derived from an EMBL/GenBank/DDBJ whole genome shotgun (WGS) entry which is preliminary data.</text>
</comment>
<reference evidence="3" key="1">
    <citation type="submission" date="2023-03" db="EMBL/GenBank/DDBJ databases">
        <title>Massive genome expansion in bonnet fungi (Mycena s.s.) driven by repeated elements and novel gene families across ecological guilds.</title>
        <authorList>
            <consortium name="Lawrence Berkeley National Laboratory"/>
            <person name="Harder C.B."/>
            <person name="Miyauchi S."/>
            <person name="Viragh M."/>
            <person name="Kuo A."/>
            <person name="Thoen E."/>
            <person name="Andreopoulos B."/>
            <person name="Lu D."/>
            <person name="Skrede I."/>
            <person name="Drula E."/>
            <person name="Henrissat B."/>
            <person name="Morin E."/>
            <person name="Kohler A."/>
            <person name="Barry K."/>
            <person name="LaButti K."/>
            <person name="Morin E."/>
            <person name="Salamov A."/>
            <person name="Lipzen A."/>
            <person name="Mereny Z."/>
            <person name="Hegedus B."/>
            <person name="Baldrian P."/>
            <person name="Stursova M."/>
            <person name="Weitz H."/>
            <person name="Taylor A."/>
            <person name="Grigoriev I.V."/>
            <person name="Nagy L.G."/>
            <person name="Martin F."/>
            <person name="Kauserud H."/>
        </authorList>
    </citation>
    <scope>NUCLEOTIDE SEQUENCE</scope>
    <source>
        <strain evidence="3">CBHHK188m</strain>
    </source>
</reference>
<keyword evidence="2" id="KW-0732">Signal</keyword>
<evidence type="ECO:0000256" key="1">
    <source>
        <dbReference type="SAM" id="MobiDB-lite"/>
    </source>
</evidence>
<proteinExistence type="predicted"/>
<feature type="signal peptide" evidence="2">
    <location>
        <begin position="1"/>
        <end position="15"/>
    </location>
</feature>
<evidence type="ECO:0000256" key="2">
    <source>
        <dbReference type="SAM" id="SignalP"/>
    </source>
</evidence>
<gene>
    <name evidence="3" type="ORF">DFH07DRAFT_1023821</name>
</gene>
<dbReference type="Proteomes" id="UP001215280">
    <property type="component" value="Unassembled WGS sequence"/>
</dbReference>
<feature type="chain" id="PRO_5042248810" evidence="2">
    <location>
        <begin position="16"/>
        <end position="287"/>
    </location>
</feature>
<feature type="region of interest" description="Disordered" evidence="1">
    <location>
        <begin position="65"/>
        <end position="96"/>
    </location>
</feature>
<sequence length="287" mass="32618">MWCKILHRFWGWCHRFSVQLQNVLNILNPCVRLPLVTSIFENTHVSPILEQIREAVQMNVKMNRRKSNMKREKKVNAPKISGLDTPEPEAHSNEMDENEARLPGFGFGACVEWRGGRIRQRDGNPKSLRDRAKESDAGREAIKLEIQKRGLRNVLHAARRALKAKKECEIHTLFQNQYLFMSSLGLPVKDSPFGRSRSLGSSRNELAHTLTDEMRPYNTTWACPTISTTGMHSRGSSRVIRSLAQPRASPRDVRGIARTDSYTSGMTTASRVQIQTEGMRVILVQGK</sequence>
<organism evidence="3 4">
    <name type="scientific">Mycena maculata</name>
    <dbReference type="NCBI Taxonomy" id="230809"/>
    <lineage>
        <taxon>Eukaryota</taxon>
        <taxon>Fungi</taxon>
        <taxon>Dikarya</taxon>
        <taxon>Basidiomycota</taxon>
        <taxon>Agaricomycotina</taxon>
        <taxon>Agaricomycetes</taxon>
        <taxon>Agaricomycetidae</taxon>
        <taxon>Agaricales</taxon>
        <taxon>Marasmiineae</taxon>
        <taxon>Mycenaceae</taxon>
        <taxon>Mycena</taxon>
    </lineage>
</organism>
<name>A0AAD7JC19_9AGAR</name>
<evidence type="ECO:0000313" key="4">
    <source>
        <dbReference type="Proteomes" id="UP001215280"/>
    </source>
</evidence>
<dbReference type="EMBL" id="JARJLG010000052">
    <property type="protein sequence ID" value="KAJ7759434.1"/>
    <property type="molecule type" value="Genomic_DNA"/>
</dbReference>